<feature type="region of interest" description="Disordered" evidence="1">
    <location>
        <begin position="78"/>
        <end position="132"/>
    </location>
</feature>
<dbReference type="Pfam" id="PF20231">
    <property type="entry name" value="DUF6589"/>
    <property type="match status" value="1"/>
</dbReference>
<feature type="region of interest" description="Disordered" evidence="1">
    <location>
        <begin position="678"/>
        <end position="705"/>
    </location>
</feature>
<name>A0A4S4MTQ9_9APHY</name>
<sequence>MHGSSSPIYSESYLPELRMRHWDIYSDASDDDYGSGEQNTLISDTSGAAPHESDAEVDALQDAFEENVLGYRDYGQDELGETLDGEEDQPDGMDGEEEDHSEDGEHEEPESEEGAGGGTQDPAPGGQGDESRTYHSVKKVLNLLQEERLSIGQFLDAVSWGNERCTQDPSCKTQRTNFLQSRLFAALLTKWYKPPRSRNSNKSRAQGGSKILKEFAFRTTQEIYDDELKELDPVLRTAGDSLREHDLTSFRFDEFQNIVCAKAPQLWSTLELLSTTAKQRKRNKKKSPVKGLLLILSIISYARSHLCNKLQKLLSFYFKFKGLAAKAFDGLHALGMTMSFKWTSEAIKVMSNEAMAEVVEMIEMYAWVASYDNLHLRHSVFNMKFDKKADDNAGTAAIVHVKKDAPILGPSINRALQRQRILGMKNPLQHKDILSLAMGSNPQIETFMEYEALRILLDCADFQVGSYRWRKDKLLEPPTPIHQLPHGPEHVSRRFMLRTMHINEGSLEGNKQVLEALQAQLGFKGEEKLKQLGREKIIWILGDQLTVDRIRSLQRSWCQEMNSTDRADYMIPVWGWLHFEMTEARSIHKQYLGAENGVVSLRRAFVALDRKNLINGGMQGNFHEIFVRTLHLLLEAHILSCWSIISKDSNIVQLRDKNPRELVSLAKKLVAQFASTKAMNAQVPQRSHPNPSKKAKTSAEPKKPQYDEVHRQTTMFLRDALQFFVLKRAMKFGDVGLMEALLPLKLYRFVGGRNSHYTAEILELLQCLRNEWPDEVADFARCHTWLMNTTGKRDGFTPADRIMEAGVRDIKDVHALQGPKVDWEYYGTIHPIIPTIRIMSSHVETELKTWTRYSSHTTSRDKAGLRALQTSFQRDKIHEIQVGRTLPKGSVAKDYVSEGLGKLEAAIERWADRRTYPRSTKEDWPPADSDSSDSMGG</sequence>
<proteinExistence type="predicted"/>
<feature type="region of interest" description="Disordered" evidence="1">
    <location>
        <begin position="915"/>
        <end position="937"/>
    </location>
</feature>
<dbReference type="OrthoDB" id="2801472at2759"/>
<reference evidence="3 4" key="1">
    <citation type="submission" date="2019-02" db="EMBL/GenBank/DDBJ databases">
        <title>Genome sequencing of the rare red list fungi Antrodiella citrinella (Flaviporus citrinellus).</title>
        <authorList>
            <person name="Buettner E."/>
            <person name="Kellner H."/>
        </authorList>
    </citation>
    <scope>NUCLEOTIDE SEQUENCE [LARGE SCALE GENOMIC DNA]</scope>
    <source>
        <strain evidence="3 4">DSM 108506</strain>
    </source>
</reference>
<feature type="compositionally biased region" description="Polar residues" evidence="1">
    <location>
        <begin position="37"/>
        <end position="46"/>
    </location>
</feature>
<evidence type="ECO:0000313" key="4">
    <source>
        <dbReference type="Proteomes" id="UP000308730"/>
    </source>
</evidence>
<feature type="region of interest" description="Disordered" evidence="1">
    <location>
        <begin position="26"/>
        <end position="64"/>
    </location>
</feature>
<feature type="compositionally biased region" description="Polar residues" evidence="1">
    <location>
        <begin position="678"/>
        <end position="690"/>
    </location>
</feature>
<feature type="compositionally biased region" description="Low complexity" evidence="1">
    <location>
        <begin position="928"/>
        <end position="937"/>
    </location>
</feature>
<dbReference type="InterPro" id="IPR046496">
    <property type="entry name" value="DUF6589"/>
</dbReference>
<dbReference type="AlphaFoldDB" id="A0A4S4MTQ9"/>
<evidence type="ECO:0000256" key="1">
    <source>
        <dbReference type="SAM" id="MobiDB-lite"/>
    </source>
</evidence>
<gene>
    <name evidence="3" type="ORF">EUX98_g5329</name>
</gene>
<evidence type="ECO:0000259" key="2">
    <source>
        <dbReference type="Pfam" id="PF20231"/>
    </source>
</evidence>
<dbReference type="EMBL" id="SGPM01000153">
    <property type="protein sequence ID" value="THH28867.1"/>
    <property type="molecule type" value="Genomic_DNA"/>
</dbReference>
<feature type="compositionally biased region" description="Acidic residues" evidence="1">
    <location>
        <begin position="55"/>
        <end position="64"/>
    </location>
</feature>
<organism evidence="3 4">
    <name type="scientific">Antrodiella citrinella</name>
    <dbReference type="NCBI Taxonomy" id="2447956"/>
    <lineage>
        <taxon>Eukaryota</taxon>
        <taxon>Fungi</taxon>
        <taxon>Dikarya</taxon>
        <taxon>Basidiomycota</taxon>
        <taxon>Agaricomycotina</taxon>
        <taxon>Agaricomycetes</taxon>
        <taxon>Polyporales</taxon>
        <taxon>Steccherinaceae</taxon>
        <taxon>Antrodiella</taxon>
    </lineage>
</organism>
<feature type="compositionally biased region" description="Acidic residues" evidence="1">
    <location>
        <begin position="78"/>
        <end position="113"/>
    </location>
</feature>
<dbReference type="Proteomes" id="UP000308730">
    <property type="component" value="Unassembled WGS sequence"/>
</dbReference>
<feature type="domain" description="DUF6589" evidence="2">
    <location>
        <begin position="425"/>
        <end position="856"/>
    </location>
</feature>
<evidence type="ECO:0000313" key="3">
    <source>
        <dbReference type="EMBL" id="THH28867.1"/>
    </source>
</evidence>
<feature type="compositionally biased region" description="Basic and acidic residues" evidence="1">
    <location>
        <begin position="915"/>
        <end position="924"/>
    </location>
</feature>
<keyword evidence="4" id="KW-1185">Reference proteome</keyword>
<protein>
    <recommendedName>
        <fullName evidence="2">DUF6589 domain-containing protein</fullName>
    </recommendedName>
</protein>
<comment type="caution">
    <text evidence="3">The sequence shown here is derived from an EMBL/GenBank/DDBJ whole genome shotgun (WGS) entry which is preliminary data.</text>
</comment>
<accession>A0A4S4MTQ9</accession>